<accession>A0ABP5XYB3</accession>
<dbReference type="Proteomes" id="UP001501777">
    <property type="component" value="Unassembled WGS sequence"/>
</dbReference>
<feature type="domain" description="Knr4/Smi1-like" evidence="1">
    <location>
        <begin position="51"/>
        <end position="151"/>
    </location>
</feature>
<dbReference type="Pfam" id="PF09346">
    <property type="entry name" value="SMI1_KNR4"/>
    <property type="match status" value="1"/>
</dbReference>
<evidence type="ECO:0000313" key="2">
    <source>
        <dbReference type="EMBL" id="GAA2470090.1"/>
    </source>
</evidence>
<dbReference type="InterPro" id="IPR018958">
    <property type="entry name" value="Knr4/Smi1-like_dom"/>
</dbReference>
<organism evidence="2 3">
    <name type="scientific">Streptomyces longisporus</name>
    <dbReference type="NCBI Taxonomy" id="1948"/>
    <lineage>
        <taxon>Bacteria</taxon>
        <taxon>Bacillati</taxon>
        <taxon>Actinomycetota</taxon>
        <taxon>Actinomycetes</taxon>
        <taxon>Kitasatosporales</taxon>
        <taxon>Streptomycetaceae</taxon>
        <taxon>Streptomyces</taxon>
    </lineage>
</organism>
<dbReference type="SUPFAM" id="SSF160631">
    <property type="entry name" value="SMI1/KNR4-like"/>
    <property type="match status" value="1"/>
</dbReference>
<dbReference type="RefSeq" id="WP_344397792.1">
    <property type="nucleotide sequence ID" value="NZ_BAAASG010000001.1"/>
</dbReference>
<sequence>MSLLDNEGRGRAVEFFDDLIRSIETIGTGPEVAGLGLGEIEQIRDDQQVDSLPFYYEEFLRRMGRCAGQFLIGTDAFYPGLMGIKSDALELLAESGASHLMAANSIVFAMHQGYQVYWLESERGDDPPVAMYQEGRTELQARWESFSAFLIDQSSRDLALGRGK</sequence>
<evidence type="ECO:0000313" key="3">
    <source>
        <dbReference type="Proteomes" id="UP001501777"/>
    </source>
</evidence>
<dbReference type="InterPro" id="IPR037883">
    <property type="entry name" value="Knr4/Smi1-like_sf"/>
</dbReference>
<comment type="caution">
    <text evidence="2">The sequence shown here is derived from an EMBL/GenBank/DDBJ whole genome shotgun (WGS) entry which is preliminary data.</text>
</comment>
<proteinExistence type="predicted"/>
<name>A0ABP5XYB3_STRLO</name>
<gene>
    <name evidence="2" type="ORF">GCM10010276_00030</name>
</gene>
<protein>
    <recommendedName>
        <fullName evidence="1">Knr4/Smi1-like domain-containing protein</fullName>
    </recommendedName>
</protein>
<evidence type="ECO:0000259" key="1">
    <source>
        <dbReference type="Pfam" id="PF09346"/>
    </source>
</evidence>
<reference evidence="3" key="1">
    <citation type="journal article" date="2019" name="Int. J. Syst. Evol. Microbiol.">
        <title>The Global Catalogue of Microorganisms (GCM) 10K type strain sequencing project: providing services to taxonomists for standard genome sequencing and annotation.</title>
        <authorList>
            <consortium name="The Broad Institute Genomics Platform"/>
            <consortium name="The Broad Institute Genome Sequencing Center for Infectious Disease"/>
            <person name="Wu L."/>
            <person name="Ma J."/>
        </authorList>
    </citation>
    <scope>NUCLEOTIDE SEQUENCE [LARGE SCALE GENOMIC DNA]</scope>
    <source>
        <strain evidence="3">JCM 4395</strain>
    </source>
</reference>
<keyword evidence="3" id="KW-1185">Reference proteome</keyword>
<dbReference type="EMBL" id="BAAASG010000001">
    <property type="protein sequence ID" value="GAA2470090.1"/>
    <property type="molecule type" value="Genomic_DNA"/>
</dbReference>